<sequence length="201" mass="21599">MLPWELGVAGACRRSVLVDAVGEHSVRSAVRSRAALSPWPGVLVDAGRATDPWTSVTAAWLLVGEDSVVAGPTAAHLLGCAAAPLTPVHLAVTYETRRRSRPGLFVHNGLALADDTVPVNGLPLLRLERVVCDVLCTVAPGEALVIADQALASVVRVTKDELRSHVLERDLAQAFRRRGVDLSRRVVNGLRPRRHRDPRSA</sequence>
<accession>A0ABN2NR73</accession>
<evidence type="ECO:0008006" key="3">
    <source>
        <dbReference type="Google" id="ProtNLM"/>
    </source>
</evidence>
<evidence type="ECO:0000313" key="2">
    <source>
        <dbReference type="Proteomes" id="UP001500449"/>
    </source>
</evidence>
<organism evidence="1 2">
    <name type="scientific">Pseudonocardia ailaonensis</name>
    <dbReference type="NCBI Taxonomy" id="367279"/>
    <lineage>
        <taxon>Bacteria</taxon>
        <taxon>Bacillati</taxon>
        <taxon>Actinomycetota</taxon>
        <taxon>Actinomycetes</taxon>
        <taxon>Pseudonocardiales</taxon>
        <taxon>Pseudonocardiaceae</taxon>
        <taxon>Pseudonocardia</taxon>
    </lineage>
</organism>
<reference evidence="1 2" key="1">
    <citation type="journal article" date="2019" name="Int. J. Syst. Evol. Microbiol.">
        <title>The Global Catalogue of Microorganisms (GCM) 10K type strain sequencing project: providing services to taxonomists for standard genome sequencing and annotation.</title>
        <authorList>
            <consortium name="The Broad Institute Genomics Platform"/>
            <consortium name="The Broad Institute Genome Sequencing Center for Infectious Disease"/>
            <person name="Wu L."/>
            <person name="Ma J."/>
        </authorList>
    </citation>
    <scope>NUCLEOTIDE SEQUENCE [LARGE SCALE GENOMIC DNA]</scope>
    <source>
        <strain evidence="1 2">JCM 16009</strain>
    </source>
</reference>
<dbReference type="EMBL" id="BAAAQK010000028">
    <property type="protein sequence ID" value="GAA1876764.1"/>
    <property type="molecule type" value="Genomic_DNA"/>
</dbReference>
<comment type="caution">
    <text evidence="1">The sequence shown here is derived from an EMBL/GenBank/DDBJ whole genome shotgun (WGS) entry which is preliminary data.</text>
</comment>
<name>A0ABN2NR73_9PSEU</name>
<protein>
    <recommendedName>
        <fullName evidence="3">AbiEi antitoxin C-terminal domain-containing protein</fullName>
    </recommendedName>
</protein>
<dbReference type="RefSeq" id="WP_344426746.1">
    <property type="nucleotide sequence ID" value="NZ_BAAAQK010000028.1"/>
</dbReference>
<evidence type="ECO:0000313" key="1">
    <source>
        <dbReference type="EMBL" id="GAA1876764.1"/>
    </source>
</evidence>
<keyword evidence="2" id="KW-1185">Reference proteome</keyword>
<proteinExistence type="predicted"/>
<gene>
    <name evidence="1" type="ORF">GCM10009836_67680</name>
</gene>
<dbReference type="Proteomes" id="UP001500449">
    <property type="component" value="Unassembled WGS sequence"/>
</dbReference>